<reference evidence="6" key="1">
    <citation type="submission" date="2025-08" db="UniProtKB">
        <authorList>
            <consortium name="RefSeq"/>
        </authorList>
    </citation>
    <scope>IDENTIFICATION</scope>
    <source>
        <strain evidence="6">Wakin</strain>
        <tissue evidence="6">Muscle</tissue>
    </source>
</reference>
<dbReference type="FunFam" id="3.30.420.10:FF:000032">
    <property type="entry name" value="Retrovirus-related Pol polyprotein from transposon 297-like Protein"/>
    <property type="match status" value="1"/>
</dbReference>
<evidence type="ECO:0000313" key="5">
    <source>
        <dbReference type="Proteomes" id="UP000515129"/>
    </source>
</evidence>
<dbReference type="GO" id="GO:0015074">
    <property type="term" value="P:DNA integration"/>
    <property type="evidence" value="ECO:0007669"/>
    <property type="project" value="InterPro"/>
</dbReference>
<feature type="domain" description="Integrase catalytic" evidence="4">
    <location>
        <begin position="48"/>
        <end position="207"/>
    </location>
</feature>
<dbReference type="InterPro" id="IPR036397">
    <property type="entry name" value="RNaseH_sf"/>
</dbReference>
<feature type="domain" description="Ig-like" evidence="3">
    <location>
        <begin position="344"/>
        <end position="446"/>
    </location>
</feature>
<feature type="coiled-coil region" evidence="1">
    <location>
        <begin position="250"/>
        <end position="284"/>
    </location>
</feature>
<dbReference type="InterPro" id="IPR036179">
    <property type="entry name" value="Ig-like_dom_sf"/>
</dbReference>
<dbReference type="InterPro" id="IPR007110">
    <property type="entry name" value="Ig-like_dom"/>
</dbReference>
<dbReference type="InterPro" id="IPR013783">
    <property type="entry name" value="Ig-like_fold"/>
</dbReference>
<dbReference type="OrthoDB" id="8859054at2759"/>
<keyword evidence="5" id="KW-1185">Reference proteome</keyword>
<evidence type="ECO:0000259" key="4">
    <source>
        <dbReference type="PROSITE" id="PS50994"/>
    </source>
</evidence>
<dbReference type="Pfam" id="PF07686">
    <property type="entry name" value="V-set"/>
    <property type="match status" value="1"/>
</dbReference>
<keyword evidence="1" id="KW-0175">Coiled coil</keyword>
<dbReference type="InterPro" id="IPR050951">
    <property type="entry name" value="Retrovirus_Pol_polyprotein"/>
</dbReference>
<gene>
    <name evidence="6" type="primary">LOC113099377</name>
</gene>
<dbReference type="SUPFAM" id="SSF48726">
    <property type="entry name" value="Immunoglobulin"/>
    <property type="match status" value="2"/>
</dbReference>
<protein>
    <submittedName>
        <fullName evidence="6">Uncharacterized protein LOC113099377</fullName>
    </submittedName>
</protein>
<keyword evidence="2" id="KW-0472">Membrane</keyword>
<dbReference type="InterPro" id="IPR001584">
    <property type="entry name" value="Integrase_cat-core"/>
</dbReference>
<proteinExistence type="predicted"/>
<dbReference type="SMART" id="SM00409">
    <property type="entry name" value="IG"/>
    <property type="match status" value="2"/>
</dbReference>
<evidence type="ECO:0000313" key="6">
    <source>
        <dbReference type="RefSeq" id="XP_026120157.1"/>
    </source>
</evidence>
<dbReference type="Gene3D" id="3.30.420.10">
    <property type="entry name" value="Ribonuclease H-like superfamily/Ribonuclease H"/>
    <property type="match status" value="1"/>
</dbReference>
<dbReference type="PROSITE" id="PS50835">
    <property type="entry name" value="IG_LIKE"/>
    <property type="match status" value="1"/>
</dbReference>
<organism evidence="5 6">
    <name type="scientific">Carassius auratus</name>
    <name type="common">Goldfish</name>
    <dbReference type="NCBI Taxonomy" id="7957"/>
    <lineage>
        <taxon>Eukaryota</taxon>
        <taxon>Metazoa</taxon>
        <taxon>Chordata</taxon>
        <taxon>Craniata</taxon>
        <taxon>Vertebrata</taxon>
        <taxon>Euteleostomi</taxon>
        <taxon>Actinopterygii</taxon>
        <taxon>Neopterygii</taxon>
        <taxon>Teleostei</taxon>
        <taxon>Ostariophysi</taxon>
        <taxon>Cypriniformes</taxon>
        <taxon>Cyprinidae</taxon>
        <taxon>Cyprininae</taxon>
        <taxon>Carassius</taxon>
    </lineage>
</organism>
<keyword evidence="2" id="KW-0812">Transmembrane</keyword>
<dbReference type="GO" id="GO:0003676">
    <property type="term" value="F:nucleic acid binding"/>
    <property type="evidence" value="ECO:0007669"/>
    <property type="project" value="InterPro"/>
</dbReference>
<keyword evidence="2" id="KW-1133">Transmembrane helix</keyword>
<feature type="transmembrane region" description="Helical" evidence="2">
    <location>
        <begin position="597"/>
        <end position="623"/>
    </location>
</feature>
<dbReference type="KEGG" id="caua:113099377"/>
<dbReference type="PROSITE" id="PS50994">
    <property type="entry name" value="INTEGRASE"/>
    <property type="match status" value="1"/>
</dbReference>
<dbReference type="PANTHER" id="PTHR37984">
    <property type="entry name" value="PROTEIN CBG26694"/>
    <property type="match status" value="1"/>
</dbReference>
<dbReference type="GeneID" id="113099377"/>
<dbReference type="Proteomes" id="UP000515129">
    <property type="component" value="Unplaced"/>
</dbReference>
<name>A0A6P6PHC2_CARAU</name>
<dbReference type="AlphaFoldDB" id="A0A6P6PHC2"/>
<dbReference type="RefSeq" id="XP_026120157.1">
    <property type="nucleotide sequence ID" value="XM_026264372.1"/>
</dbReference>
<dbReference type="Gene3D" id="2.60.40.10">
    <property type="entry name" value="Immunoglobulins"/>
    <property type="match status" value="2"/>
</dbReference>
<evidence type="ECO:0000259" key="3">
    <source>
        <dbReference type="PROSITE" id="PS50835"/>
    </source>
</evidence>
<dbReference type="InterPro" id="IPR012337">
    <property type="entry name" value="RNaseH-like_sf"/>
</dbReference>
<dbReference type="SUPFAM" id="SSF53098">
    <property type="entry name" value="Ribonuclease H-like"/>
    <property type="match status" value="1"/>
</dbReference>
<dbReference type="PANTHER" id="PTHR37984:SF15">
    <property type="entry name" value="INTEGRASE CATALYTIC DOMAIN-CONTAINING PROTEIN"/>
    <property type="match status" value="1"/>
</dbReference>
<dbReference type="InterPro" id="IPR013106">
    <property type="entry name" value="Ig_V-set"/>
</dbReference>
<accession>A0A6P6PHC2</accession>
<dbReference type="InterPro" id="IPR003599">
    <property type="entry name" value="Ig_sub"/>
</dbReference>
<evidence type="ECO:0000256" key="2">
    <source>
        <dbReference type="SAM" id="Phobius"/>
    </source>
</evidence>
<sequence length="663" mass="74981">MKEPEGQLARWLEKLAEYEFGIIHRPSRLHTNADSFSRRPCRQSCPCNLQDPSSQRRTTSHQAIQCDLDSDTSSLLLSPVGEYFTKWTKAFAIPDEKAVTVANVVATEWVCRFGMPHSLHSNQGRNFESEVFQEMCCLFGIDKTHTTPFRPQSAVRFNATLQKILASTAEHCHWGWDLMIPYAVMAYRVTKHSATGFTPNFMMFGREISEPVDLVAGLPPDSDHAPSAPEYVQQMRERLNWLTTSPEKPLLVEHCELEEMQEQKEALQSKVTALENELNRTSINQFLLKTERGICGMLCGLCSYSVELSSSEHLYMMKSFQLSYFQLLYLLTAALLCKGETERPCKQVHQLNISHLLGDSMSISCQTTTHPLDSLTVKLRSMNQDKVILMSLDISPASEHQRWSVRNDTGNVTLDLKDFRSSDSGLYDCQVYKNQDCLQTTRFNLSIIKCKPLNPVHARLNSSVLLPCSEHPLQNRTAPVTWKVVNGHELTDITQYRAPFKPSSSTEKPPDPLYMRAKQLNNGSLLINNAVQTDELWYRCRVNEKTCYEMKLVMKDKTFYSTISTTLSSTVITHAPTTAADKTAGQTTTKNNESETYLTVVAMTTVVSLCVLISLTICVILYFPKQSHKTNSQIDLNCWTTVHYSIISGGFDGPFCSLDEHNV</sequence>
<evidence type="ECO:0000256" key="1">
    <source>
        <dbReference type="SAM" id="Coils"/>
    </source>
</evidence>